<feature type="compositionally biased region" description="Basic and acidic residues" evidence="1">
    <location>
        <begin position="47"/>
        <end position="61"/>
    </location>
</feature>
<name>A0A0B6Z671_9EUPU</name>
<evidence type="ECO:0000256" key="1">
    <source>
        <dbReference type="SAM" id="MobiDB-lite"/>
    </source>
</evidence>
<dbReference type="AlphaFoldDB" id="A0A0B6Z671"/>
<sequence>KEGQAYHMNNLVLMDKDLVSDSHYDKTQSVDYIENSHNALHSVTNTHNDDDSYEKRHSTGDKDNIRFLNDVSAEKTGIPEKDYSEFEDVLKKSQRLKRQFYTYVPEKSIDQTYFDTPILSGRTRSKNKPNDLLMEDAVLAQDRSALAANTVESYSHYSV</sequence>
<feature type="non-terminal residue" evidence="2">
    <location>
        <position position="1"/>
    </location>
</feature>
<gene>
    <name evidence="2" type="primary">ORF48101</name>
</gene>
<evidence type="ECO:0000313" key="2">
    <source>
        <dbReference type="EMBL" id="CEK63381.1"/>
    </source>
</evidence>
<organism evidence="2">
    <name type="scientific">Arion vulgaris</name>
    <dbReference type="NCBI Taxonomy" id="1028688"/>
    <lineage>
        <taxon>Eukaryota</taxon>
        <taxon>Metazoa</taxon>
        <taxon>Spiralia</taxon>
        <taxon>Lophotrochozoa</taxon>
        <taxon>Mollusca</taxon>
        <taxon>Gastropoda</taxon>
        <taxon>Heterobranchia</taxon>
        <taxon>Euthyneura</taxon>
        <taxon>Panpulmonata</taxon>
        <taxon>Eupulmonata</taxon>
        <taxon>Stylommatophora</taxon>
        <taxon>Helicina</taxon>
        <taxon>Arionoidea</taxon>
        <taxon>Arionidae</taxon>
        <taxon>Arion</taxon>
    </lineage>
</organism>
<feature type="non-terminal residue" evidence="2">
    <location>
        <position position="159"/>
    </location>
</feature>
<accession>A0A0B6Z671</accession>
<feature type="region of interest" description="Disordered" evidence="1">
    <location>
        <begin position="42"/>
        <end position="61"/>
    </location>
</feature>
<protein>
    <submittedName>
        <fullName evidence="2">Uncharacterized protein</fullName>
    </submittedName>
</protein>
<dbReference type="EMBL" id="HACG01016516">
    <property type="protein sequence ID" value="CEK63381.1"/>
    <property type="molecule type" value="Transcribed_RNA"/>
</dbReference>
<reference evidence="2" key="1">
    <citation type="submission" date="2014-12" db="EMBL/GenBank/DDBJ databases">
        <title>Insight into the proteome of Arion vulgaris.</title>
        <authorList>
            <person name="Aradska J."/>
            <person name="Bulat T."/>
            <person name="Smidak R."/>
            <person name="Sarate P."/>
            <person name="Gangsoo J."/>
            <person name="Sialana F."/>
            <person name="Bilban M."/>
            <person name="Lubec G."/>
        </authorList>
    </citation>
    <scope>NUCLEOTIDE SEQUENCE</scope>
    <source>
        <tissue evidence="2">Skin</tissue>
    </source>
</reference>
<proteinExistence type="predicted"/>